<comment type="similarity">
    <text evidence="1">Belongs to the peptidase C40 family.</text>
</comment>
<proteinExistence type="inferred from homology"/>
<dbReference type="PANTHER" id="PTHR47359:SF3">
    <property type="entry name" value="NLP_P60 DOMAIN-CONTAINING PROTEIN-RELATED"/>
    <property type="match status" value="1"/>
</dbReference>
<feature type="compositionally biased region" description="Pro residues" evidence="5">
    <location>
        <begin position="106"/>
        <end position="116"/>
    </location>
</feature>
<protein>
    <submittedName>
        <fullName evidence="7">NlpC/P60 family protein</fullName>
    </submittedName>
</protein>
<dbReference type="InterPro" id="IPR038765">
    <property type="entry name" value="Papain-like_cys_pep_sf"/>
</dbReference>
<evidence type="ECO:0000313" key="7">
    <source>
        <dbReference type="EMBL" id="TLP92767.1"/>
    </source>
</evidence>
<dbReference type="Pfam" id="PF00877">
    <property type="entry name" value="NLPC_P60"/>
    <property type="match status" value="1"/>
</dbReference>
<organism evidence="7 8">
    <name type="scientific">Nesterenkonia salmonea</name>
    <dbReference type="NCBI Taxonomy" id="1804987"/>
    <lineage>
        <taxon>Bacteria</taxon>
        <taxon>Bacillati</taxon>
        <taxon>Actinomycetota</taxon>
        <taxon>Actinomycetes</taxon>
        <taxon>Micrococcales</taxon>
        <taxon>Micrococcaceae</taxon>
        <taxon>Nesterenkonia</taxon>
    </lineage>
</organism>
<gene>
    <name evidence="7" type="ORF">FEF26_14430</name>
</gene>
<evidence type="ECO:0000256" key="5">
    <source>
        <dbReference type="SAM" id="MobiDB-lite"/>
    </source>
</evidence>
<feature type="compositionally biased region" description="Polar residues" evidence="5">
    <location>
        <begin position="128"/>
        <end position="143"/>
    </location>
</feature>
<dbReference type="InterPro" id="IPR000064">
    <property type="entry name" value="NLP_P60_dom"/>
</dbReference>
<name>A0A5R9B934_9MICC</name>
<dbReference type="RefSeq" id="WP_138254239.1">
    <property type="nucleotide sequence ID" value="NZ_VAVZ01000058.1"/>
</dbReference>
<keyword evidence="4" id="KW-0788">Thiol protease</keyword>
<dbReference type="PROSITE" id="PS51935">
    <property type="entry name" value="NLPC_P60"/>
    <property type="match status" value="1"/>
</dbReference>
<feature type="compositionally biased region" description="Low complexity" evidence="5">
    <location>
        <begin position="117"/>
        <end position="127"/>
    </location>
</feature>
<dbReference type="InterPro" id="IPR051794">
    <property type="entry name" value="PG_Endopeptidase_C40"/>
</dbReference>
<comment type="caution">
    <text evidence="7">The sequence shown here is derived from an EMBL/GenBank/DDBJ whole genome shotgun (WGS) entry which is preliminary data.</text>
</comment>
<feature type="region of interest" description="Disordered" evidence="5">
    <location>
        <begin position="100"/>
        <end position="177"/>
    </location>
</feature>
<dbReference type="Proteomes" id="UP000310458">
    <property type="component" value="Unassembled WGS sequence"/>
</dbReference>
<evidence type="ECO:0000259" key="6">
    <source>
        <dbReference type="PROSITE" id="PS51935"/>
    </source>
</evidence>
<evidence type="ECO:0000313" key="8">
    <source>
        <dbReference type="Proteomes" id="UP000310458"/>
    </source>
</evidence>
<dbReference type="GO" id="GO:0008234">
    <property type="term" value="F:cysteine-type peptidase activity"/>
    <property type="evidence" value="ECO:0007669"/>
    <property type="project" value="UniProtKB-KW"/>
</dbReference>
<dbReference type="OrthoDB" id="9815778at2"/>
<keyword evidence="2" id="KW-0645">Protease</keyword>
<dbReference type="AlphaFoldDB" id="A0A5R9B934"/>
<feature type="domain" description="NlpC/P60" evidence="6">
    <location>
        <begin position="176"/>
        <end position="290"/>
    </location>
</feature>
<feature type="compositionally biased region" description="Polar residues" evidence="5">
    <location>
        <begin position="165"/>
        <end position="177"/>
    </location>
</feature>
<keyword evidence="3" id="KW-0378">Hydrolase</keyword>
<accession>A0A5R9B934</accession>
<evidence type="ECO:0000256" key="3">
    <source>
        <dbReference type="ARBA" id="ARBA00022801"/>
    </source>
</evidence>
<dbReference type="SUPFAM" id="SSF54001">
    <property type="entry name" value="Cysteine proteinases"/>
    <property type="match status" value="1"/>
</dbReference>
<reference evidence="7 8" key="1">
    <citation type="submission" date="2019-05" db="EMBL/GenBank/DDBJ databases">
        <title>Nesterenkonia sp. GY074 isolated from the Southern Atlantic Ocean.</title>
        <authorList>
            <person name="Zhang G."/>
        </authorList>
    </citation>
    <scope>NUCLEOTIDE SEQUENCE [LARGE SCALE GENOMIC DNA]</scope>
    <source>
        <strain evidence="7 8">GY074</strain>
    </source>
</reference>
<evidence type="ECO:0000256" key="1">
    <source>
        <dbReference type="ARBA" id="ARBA00007074"/>
    </source>
</evidence>
<evidence type="ECO:0000256" key="4">
    <source>
        <dbReference type="ARBA" id="ARBA00022807"/>
    </source>
</evidence>
<dbReference type="PANTHER" id="PTHR47359">
    <property type="entry name" value="PEPTIDOGLYCAN DL-ENDOPEPTIDASE CWLO"/>
    <property type="match status" value="1"/>
</dbReference>
<dbReference type="EMBL" id="VAVZ01000058">
    <property type="protein sequence ID" value="TLP92767.1"/>
    <property type="molecule type" value="Genomic_DNA"/>
</dbReference>
<sequence>MTVTTTLPATRRERRRMAQRARISNNATLTGRATAATVAAAGLVASVGVAAHASEPSEGGRDVTTVSLDVAQPSLERTSGNQTVAVSANRDVELTFDRPIVSSEPAPTPPPTPEEPVSPSTPEVAESTHQGTTIEGTAPQPVSQDPEPVAQESHEENASPEPEVASSQEQAEQPATTNNNSVVSAAYAGIGSPYLWGGTTTAGFDCSGFINWAYNQAGRGGLPRTTYGMEASLPHVSTPQPGDIVLANNTTHGAIYVGNGQVISATPSGGVRLHGINESWHQVNAIVRPN</sequence>
<keyword evidence="8" id="KW-1185">Reference proteome</keyword>
<dbReference type="Gene3D" id="3.90.1720.10">
    <property type="entry name" value="endopeptidase domain like (from Nostoc punctiforme)"/>
    <property type="match status" value="1"/>
</dbReference>
<evidence type="ECO:0000256" key="2">
    <source>
        <dbReference type="ARBA" id="ARBA00022670"/>
    </source>
</evidence>
<dbReference type="GO" id="GO:0006508">
    <property type="term" value="P:proteolysis"/>
    <property type="evidence" value="ECO:0007669"/>
    <property type="project" value="UniProtKB-KW"/>
</dbReference>